<protein>
    <submittedName>
        <fullName evidence="1">Uncharacterized protein</fullName>
    </submittedName>
</protein>
<dbReference type="Proteomes" id="UP001172386">
    <property type="component" value="Unassembled WGS sequence"/>
</dbReference>
<reference evidence="1" key="1">
    <citation type="submission" date="2022-10" db="EMBL/GenBank/DDBJ databases">
        <title>Culturing micro-colonial fungi from biological soil crusts in the Mojave desert and describing Neophaeococcomyces mojavensis, and introducing the new genera and species Taxawa tesnikishii.</title>
        <authorList>
            <person name="Kurbessoian T."/>
            <person name="Stajich J.E."/>
        </authorList>
    </citation>
    <scope>NUCLEOTIDE SEQUENCE</scope>
    <source>
        <strain evidence="1">JES_112</strain>
    </source>
</reference>
<evidence type="ECO:0000313" key="1">
    <source>
        <dbReference type="EMBL" id="KAJ9660556.1"/>
    </source>
</evidence>
<evidence type="ECO:0000313" key="2">
    <source>
        <dbReference type="Proteomes" id="UP001172386"/>
    </source>
</evidence>
<sequence>MSNNLLIYFHVEDVVCASASNIYLLSQFDTPKDGLGGADNEAVEELAPFTFLQLPVELQGLIFKFLFCSEVSSTRKSNTVSIWKKPSYSPVGRGAKAKSTHTRIEVKIPKQFIQLFVSREFLREALPIFSRELDIRVWFLHLSDMVDVFSHVPFFQSIVKGLIVGASYVHMHVDDHCPILSSIQCPIEQRLTTFSLLQNVKLLHFSSTVYAAWLEATKSQGREVVDNNSSIHQRQLVAVNEEDTFYFHCGNYFPHGLEEPIRNWLLKNTMFQKAQKLLAFSQETRRQCKIEFEVCLRCRAVPVTRYHELEAFMGGKTAFSLRIDVGSVDFIECDLEFL</sequence>
<comment type="caution">
    <text evidence="1">The sequence shown here is derived from an EMBL/GenBank/DDBJ whole genome shotgun (WGS) entry which is preliminary data.</text>
</comment>
<keyword evidence="2" id="KW-1185">Reference proteome</keyword>
<name>A0ACC3AE31_9EURO</name>
<proteinExistence type="predicted"/>
<gene>
    <name evidence="1" type="ORF">H2198_002493</name>
</gene>
<dbReference type="EMBL" id="JAPDRQ010000030">
    <property type="protein sequence ID" value="KAJ9660556.1"/>
    <property type="molecule type" value="Genomic_DNA"/>
</dbReference>
<organism evidence="1 2">
    <name type="scientific">Neophaeococcomyces mojaviensis</name>
    <dbReference type="NCBI Taxonomy" id="3383035"/>
    <lineage>
        <taxon>Eukaryota</taxon>
        <taxon>Fungi</taxon>
        <taxon>Dikarya</taxon>
        <taxon>Ascomycota</taxon>
        <taxon>Pezizomycotina</taxon>
        <taxon>Eurotiomycetes</taxon>
        <taxon>Chaetothyriomycetidae</taxon>
        <taxon>Chaetothyriales</taxon>
        <taxon>Chaetothyriales incertae sedis</taxon>
        <taxon>Neophaeococcomyces</taxon>
    </lineage>
</organism>
<accession>A0ACC3AE31</accession>